<feature type="region of interest" description="Disordered" evidence="4">
    <location>
        <begin position="202"/>
        <end position="221"/>
    </location>
</feature>
<organism evidence="6 7">
    <name type="scientific">Ascaris lumbricoides</name>
    <name type="common">Giant roundworm</name>
    <dbReference type="NCBI Taxonomy" id="6252"/>
    <lineage>
        <taxon>Eukaryota</taxon>
        <taxon>Metazoa</taxon>
        <taxon>Ecdysozoa</taxon>
        <taxon>Nematoda</taxon>
        <taxon>Chromadorea</taxon>
        <taxon>Rhabditida</taxon>
        <taxon>Spirurina</taxon>
        <taxon>Ascaridomorpha</taxon>
        <taxon>Ascaridoidea</taxon>
        <taxon>Ascarididae</taxon>
        <taxon>Ascaris</taxon>
    </lineage>
</organism>
<keyword evidence="3" id="KW-0862">Zinc</keyword>
<evidence type="ECO:0000313" key="6">
    <source>
        <dbReference type="Proteomes" id="UP000036681"/>
    </source>
</evidence>
<evidence type="ECO:0000256" key="2">
    <source>
        <dbReference type="ARBA" id="ARBA00022771"/>
    </source>
</evidence>
<dbReference type="GO" id="GO:0003677">
    <property type="term" value="F:DNA binding"/>
    <property type="evidence" value="ECO:0007669"/>
    <property type="project" value="InterPro"/>
</dbReference>
<dbReference type="AlphaFoldDB" id="A0A0M3IAU7"/>
<evidence type="ECO:0000256" key="3">
    <source>
        <dbReference type="ARBA" id="ARBA00022833"/>
    </source>
</evidence>
<evidence type="ECO:0000256" key="1">
    <source>
        <dbReference type="ARBA" id="ARBA00022723"/>
    </source>
</evidence>
<accession>A0A0M3IAU7</accession>
<dbReference type="GO" id="GO:0008270">
    <property type="term" value="F:zinc ion binding"/>
    <property type="evidence" value="ECO:0007669"/>
    <property type="project" value="UniProtKB-KW"/>
</dbReference>
<dbReference type="WBParaSite" id="ALUE_0001475101-mRNA-1">
    <property type="protein sequence ID" value="ALUE_0001475101-mRNA-1"/>
    <property type="gene ID" value="ALUE_0001475101"/>
</dbReference>
<proteinExistence type="predicted"/>
<evidence type="ECO:0000259" key="5">
    <source>
        <dbReference type="Pfam" id="PF02892"/>
    </source>
</evidence>
<dbReference type="InterPro" id="IPR003656">
    <property type="entry name" value="Znf_BED"/>
</dbReference>
<keyword evidence="2" id="KW-0863">Zinc-finger</keyword>
<feature type="region of interest" description="Disordered" evidence="4">
    <location>
        <begin position="163"/>
        <end position="191"/>
    </location>
</feature>
<dbReference type="Proteomes" id="UP000036681">
    <property type="component" value="Unplaced"/>
</dbReference>
<feature type="domain" description="BED-type" evidence="5">
    <location>
        <begin position="233"/>
        <end position="271"/>
    </location>
</feature>
<protein>
    <submittedName>
        <fullName evidence="7">BED-type domain-containing protein</fullName>
    </submittedName>
</protein>
<evidence type="ECO:0000313" key="7">
    <source>
        <dbReference type="WBParaSite" id="ALUE_0001475101-mRNA-1"/>
    </source>
</evidence>
<feature type="compositionally biased region" description="Polar residues" evidence="4">
    <location>
        <begin position="180"/>
        <end position="191"/>
    </location>
</feature>
<reference evidence="7" key="1">
    <citation type="submission" date="2016-05" db="UniProtKB">
        <authorList>
            <consortium name="WormBaseParasite"/>
        </authorList>
    </citation>
    <scope>IDENTIFICATION</scope>
</reference>
<keyword evidence="1" id="KW-0479">Metal-binding</keyword>
<evidence type="ECO:0000256" key="4">
    <source>
        <dbReference type="SAM" id="MobiDB-lite"/>
    </source>
</evidence>
<sequence length="609" mass="67557">MPINKTRLRNIMNGTLMSTTQMLRSISQLLNYSRSIHENGKVIDCKALGRPVHDEAIGDIVKELRNIMNGTLMSTTQMLRSISQLLNYSRSIHENGKVIDCKAHGRPVHDGAIDDIVKEARKSRTLGSSSRMDEIEKSKEEMRERVFFSSEFLLIYSECGSTKSSLTTTMSDERSIDEQLPSTSGADSQTATSLSKYLRAGELKGDAAQPNNSGSCHPFRRRLKRERVHPVSAYFLVTDETSQCAICILCFNAMKASKTANLMRHMSRYHKLVAADLERQWDQIKGAKMRCRVRDEVTMASPSFTSEVPPASPIIEFPDNGENSTFSASKTANLMRHMSRYHKLVAADLERQWDQIKGAKMRCRVRDEVTMASPSFTSEVPPASPIIEFPDNGSPFLGLESNVADGSPFLGLESNVADGMLGIVGGEQKGISRVEDVAETSRCVAVMAEGVTPHKSTPCTAEAAANVSTEDATEGVACENFEAQIPEVNTRMAHGEETADPCTAAAMLTSCPSCSRKTADTALLVTLLKRQDQLHKKTERLLEEHIEREKLFQEKQEEFWKRADAFMKTQKEQQRTLCDYSLPALTIGAMSSPYNEDKADAVISDKQNS</sequence>
<name>A0A0M3IAU7_ASCLU</name>
<keyword evidence="6" id="KW-1185">Reference proteome</keyword>
<dbReference type="Pfam" id="PF02892">
    <property type="entry name" value="zf-BED"/>
    <property type="match status" value="1"/>
</dbReference>